<organism evidence="1 2">
    <name type="scientific">Bonamia ostreae</name>
    <dbReference type="NCBI Taxonomy" id="126728"/>
    <lineage>
        <taxon>Eukaryota</taxon>
        <taxon>Sar</taxon>
        <taxon>Rhizaria</taxon>
        <taxon>Endomyxa</taxon>
        <taxon>Ascetosporea</taxon>
        <taxon>Haplosporida</taxon>
        <taxon>Bonamia</taxon>
    </lineage>
</organism>
<accession>A0ABV2ATK5</accession>
<sequence length="57" mass="6616">PSSHPDPHGNREAHKTPFYERVKEIKLLRMRSSKNEQKAMNIDENIKTKLVNLDSSV</sequence>
<keyword evidence="2" id="KW-1185">Reference proteome</keyword>
<reference evidence="1 2" key="1">
    <citation type="journal article" date="2024" name="BMC Biol.">
        <title>Comparative genomics of Ascetosporea gives new insight into the evolutionary basis for animal parasitism in Rhizaria.</title>
        <authorList>
            <person name="Hiltunen Thoren M."/>
            <person name="Onut-Brannstrom I."/>
            <person name="Alfjorden A."/>
            <person name="Peckova H."/>
            <person name="Swords F."/>
            <person name="Hooper C."/>
            <person name="Holzer A.S."/>
            <person name="Bass D."/>
            <person name="Burki F."/>
        </authorList>
    </citation>
    <scope>NUCLEOTIDE SEQUENCE [LARGE SCALE GENOMIC DNA]</scope>
    <source>
        <strain evidence="1">20-A016</strain>
    </source>
</reference>
<dbReference type="Proteomes" id="UP001439008">
    <property type="component" value="Unassembled WGS sequence"/>
</dbReference>
<evidence type="ECO:0000313" key="2">
    <source>
        <dbReference type="Proteomes" id="UP001439008"/>
    </source>
</evidence>
<dbReference type="EMBL" id="JBDODL010004241">
    <property type="protein sequence ID" value="MES1922982.1"/>
    <property type="molecule type" value="Genomic_DNA"/>
</dbReference>
<feature type="non-terminal residue" evidence="1">
    <location>
        <position position="1"/>
    </location>
</feature>
<protein>
    <submittedName>
        <fullName evidence="1">Uncharacterized protein</fullName>
    </submittedName>
</protein>
<proteinExistence type="predicted"/>
<gene>
    <name evidence="1" type="ORF">MHBO_004514</name>
</gene>
<evidence type="ECO:0000313" key="1">
    <source>
        <dbReference type="EMBL" id="MES1922982.1"/>
    </source>
</evidence>
<name>A0ABV2ATK5_9EUKA</name>
<feature type="non-terminal residue" evidence="1">
    <location>
        <position position="57"/>
    </location>
</feature>
<comment type="caution">
    <text evidence="1">The sequence shown here is derived from an EMBL/GenBank/DDBJ whole genome shotgun (WGS) entry which is preliminary data.</text>
</comment>